<gene>
    <name evidence="3" type="ORF">ZIOFF_014065</name>
</gene>
<dbReference type="EMBL" id="JACMSC010000004">
    <property type="protein sequence ID" value="KAG6524174.1"/>
    <property type="molecule type" value="Genomic_DNA"/>
</dbReference>
<dbReference type="InterPro" id="IPR018253">
    <property type="entry name" value="DnaJ_domain_CS"/>
</dbReference>
<keyword evidence="4" id="KW-1185">Reference proteome</keyword>
<feature type="region of interest" description="Disordered" evidence="1">
    <location>
        <begin position="169"/>
        <end position="197"/>
    </location>
</feature>
<dbReference type="Pfam" id="PF00226">
    <property type="entry name" value="DnaJ"/>
    <property type="match status" value="1"/>
</dbReference>
<dbReference type="PROSITE" id="PS00636">
    <property type="entry name" value="DNAJ_1"/>
    <property type="match status" value="1"/>
</dbReference>
<evidence type="ECO:0000256" key="1">
    <source>
        <dbReference type="SAM" id="MobiDB-lite"/>
    </source>
</evidence>
<feature type="region of interest" description="Disordered" evidence="1">
    <location>
        <begin position="26"/>
        <end position="52"/>
    </location>
</feature>
<reference evidence="3 4" key="1">
    <citation type="submission" date="2020-08" db="EMBL/GenBank/DDBJ databases">
        <title>Plant Genome Project.</title>
        <authorList>
            <person name="Zhang R.-G."/>
        </authorList>
    </citation>
    <scope>NUCLEOTIDE SEQUENCE [LARGE SCALE GENOMIC DNA]</scope>
    <source>
        <tissue evidence="3">Rhizome</tissue>
    </source>
</reference>
<dbReference type="Proteomes" id="UP000734854">
    <property type="component" value="Unassembled WGS sequence"/>
</dbReference>
<dbReference type="InterPro" id="IPR053232">
    <property type="entry name" value="DnaJ_C/III_chloroplastic"/>
</dbReference>
<feature type="domain" description="J" evidence="2">
    <location>
        <begin position="71"/>
        <end position="138"/>
    </location>
</feature>
<dbReference type="SMART" id="SM00271">
    <property type="entry name" value="DnaJ"/>
    <property type="match status" value="1"/>
</dbReference>
<accession>A0A8J5LRC7</accession>
<name>A0A8J5LRC7_ZINOF</name>
<organism evidence="3 4">
    <name type="scientific">Zingiber officinale</name>
    <name type="common">Ginger</name>
    <name type="synonym">Amomum zingiber</name>
    <dbReference type="NCBI Taxonomy" id="94328"/>
    <lineage>
        <taxon>Eukaryota</taxon>
        <taxon>Viridiplantae</taxon>
        <taxon>Streptophyta</taxon>
        <taxon>Embryophyta</taxon>
        <taxon>Tracheophyta</taxon>
        <taxon>Spermatophyta</taxon>
        <taxon>Magnoliopsida</taxon>
        <taxon>Liliopsida</taxon>
        <taxon>Zingiberales</taxon>
        <taxon>Zingiberaceae</taxon>
        <taxon>Zingiber</taxon>
    </lineage>
</organism>
<dbReference type="PANTHER" id="PTHR45090">
    <property type="entry name" value="CHAPERONE PROTEIN DNAJ 20 CHLOROPLASTIC"/>
    <property type="match status" value="1"/>
</dbReference>
<dbReference type="PROSITE" id="PS50076">
    <property type="entry name" value="DNAJ_2"/>
    <property type="match status" value="1"/>
</dbReference>
<dbReference type="PANTHER" id="PTHR45090:SF4">
    <property type="entry name" value="J DOMAIN-CONTAINING PROTEIN"/>
    <property type="match status" value="1"/>
</dbReference>
<evidence type="ECO:0000259" key="2">
    <source>
        <dbReference type="PROSITE" id="PS50076"/>
    </source>
</evidence>
<evidence type="ECO:0000313" key="4">
    <source>
        <dbReference type="Proteomes" id="UP000734854"/>
    </source>
</evidence>
<evidence type="ECO:0000313" key="3">
    <source>
        <dbReference type="EMBL" id="KAG6524174.1"/>
    </source>
</evidence>
<dbReference type="GO" id="GO:0009507">
    <property type="term" value="C:chloroplast"/>
    <property type="evidence" value="ECO:0007669"/>
    <property type="project" value="TreeGrafter"/>
</dbReference>
<dbReference type="CDD" id="cd06257">
    <property type="entry name" value="DnaJ"/>
    <property type="match status" value="1"/>
</dbReference>
<dbReference type="InterPro" id="IPR001623">
    <property type="entry name" value="DnaJ_domain"/>
</dbReference>
<sequence>MNSSAARAAPPSPILPAGVRVGARPGRVLLPHSPAGGRFPPSLRSPAATTPRAEAGAAAFTAVEEEGFEASLYDLLGVPSSVSAGEIKKAYKHLARKYHPDVSPPERAEEYTQRFIEVQEAYETLSDPRRRALYDRYMCSGFSGLRRSNEESSVRSTWRARWNDQMEELEKKSNNENNLSWGARMRKKTMEMNQYQN</sequence>
<comment type="caution">
    <text evidence="3">The sequence shown here is derived from an EMBL/GenBank/DDBJ whole genome shotgun (WGS) entry which is preliminary data.</text>
</comment>
<dbReference type="AlphaFoldDB" id="A0A8J5LRC7"/>
<dbReference type="OrthoDB" id="445556at2759"/>
<protein>
    <recommendedName>
        <fullName evidence="2">J domain-containing protein</fullName>
    </recommendedName>
</protein>
<proteinExistence type="predicted"/>